<dbReference type="InterPro" id="IPR035093">
    <property type="entry name" value="RelE/ParE_toxin_dom_sf"/>
</dbReference>
<name>A0A2T1DTC8_9CYAN</name>
<dbReference type="OrthoDB" id="428492at2"/>
<dbReference type="RefSeq" id="WP_106260918.1">
    <property type="nucleotide sequence ID" value="NZ_CAWNSW010000143.1"/>
</dbReference>
<reference evidence="3" key="1">
    <citation type="submission" date="2018-02" db="EMBL/GenBank/DDBJ databases">
        <authorList>
            <person name="Moore K."/>
            <person name="Momper L."/>
        </authorList>
    </citation>
    <scope>NUCLEOTIDE SEQUENCE [LARGE SCALE GENOMIC DNA]</scope>
    <source>
        <strain evidence="3">ULC18</strain>
    </source>
</reference>
<comment type="caution">
    <text evidence="2">The sequence shown here is derived from an EMBL/GenBank/DDBJ whole genome shotgun (WGS) entry which is preliminary data.</text>
</comment>
<evidence type="ECO:0000313" key="3">
    <source>
        <dbReference type="Proteomes" id="UP000239576"/>
    </source>
</evidence>
<gene>
    <name evidence="2" type="ORF">C7B82_30015</name>
</gene>
<proteinExistence type="predicted"/>
<dbReference type="Proteomes" id="UP000239576">
    <property type="component" value="Unassembled WGS sequence"/>
</dbReference>
<reference evidence="2 3" key="2">
    <citation type="submission" date="2018-03" db="EMBL/GenBank/DDBJ databases">
        <title>The ancient ancestry and fast evolution of plastids.</title>
        <authorList>
            <person name="Moore K.R."/>
            <person name="Magnabosco C."/>
            <person name="Momper L."/>
            <person name="Gold D.A."/>
            <person name="Bosak T."/>
            <person name="Fournier G.P."/>
        </authorList>
    </citation>
    <scope>NUCLEOTIDE SEQUENCE [LARGE SCALE GENOMIC DNA]</scope>
    <source>
        <strain evidence="2 3">ULC18</strain>
    </source>
</reference>
<keyword evidence="3" id="KW-1185">Reference proteome</keyword>
<evidence type="ECO:0000256" key="1">
    <source>
        <dbReference type="ARBA" id="ARBA00022649"/>
    </source>
</evidence>
<accession>A0A2T1DTC8</accession>
<protein>
    <submittedName>
        <fullName evidence="2">Type II toxin-antitoxin system RelE/ParE family toxin</fullName>
    </submittedName>
</protein>
<dbReference type="InterPro" id="IPR052747">
    <property type="entry name" value="TA_system_RelE_toxin"/>
</dbReference>
<organism evidence="2 3">
    <name type="scientific">Stenomitos frigidus ULC18</name>
    <dbReference type="NCBI Taxonomy" id="2107698"/>
    <lineage>
        <taxon>Bacteria</taxon>
        <taxon>Bacillati</taxon>
        <taxon>Cyanobacteriota</taxon>
        <taxon>Cyanophyceae</taxon>
        <taxon>Leptolyngbyales</taxon>
        <taxon>Leptolyngbyaceae</taxon>
        <taxon>Stenomitos</taxon>
    </lineage>
</organism>
<dbReference type="InterPro" id="IPR007712">
    <property type="entry name" value="RelE/ParE_toxin"/>
</dbReference>
<dbReference type="EMBL" id="PVWK01000159">
    <property type="protein sequence ID" value="PSB23769.1"/>
    <property type="molecule type" value="Genomic_DNA"/>
</dbReference>
<dbReference type="SUPFAM" id="SSF143011">
    <property type="entry name" value="RelE-like"/>
    <property type="match status" value="1"/>
</dbReference>
<dbReference type="AlphaFoldDB" id="A0A2T1DTC8"/>
<evidence type="ECO:0000313" key="2">
    <source>
        <dbReference type="EMBL" id="PSB23769.1"/>
    </source>
</evidence>
<dbReference type="PANTHER" id="PTHR38813">
    <property type="match status" value="1"/>
</dbReference>
<keyword evidence="1" id="KW-1277">Toxin-antitoxin system</keyword>
<dbReference type="Pfam" id="PF05016">
    <property type="entry name" value="ParE_toxin"/>
    <property type="match status" value="1"/>
</dbReference>
<sequence>MYEVVLSHEAQRIYASAEPALAKKIARCLEQLQQTPRTHPNIKALKGRLAGYYHYRLGDHRLVYSFNDETKRVLVVTIAHRKEVYE</sequence>
<dbReference type="Gene3D" id="3.30.2310.20">
    <property type="entry name" value="RelE-like"/>
    <property type="match status" value="1"/>
</dbReference>
<dbReference type="PANTHER" id="PTHR38813:SF1">
    <property type="entry name" value="TOXIN RELE1-RELATED"/>
    <property type="match status" value="1"/>
</dbReference>